<evidence type="ECO:0000259" key="5">
    <source>
        <dbReference type="Pfam" id="PF13490"/>
    </source>
</evidence>
<dbReference type="InterPro" id="IPR027383">
    <property type="entry name" value="Znf_put"/>
</dbReference>
<dbReference type="InterPro" id="IPR041916">
    <property type="entry name" value="Anti_sigma_zinc_sf"/>
</dbReference>
<reference evidence="6 7" key="1">
    <citation type="submission" date="2019-12" db="EMBL/GenBank/DDBJ databases">
        <authorList>
            <person name="Huq M.A."/>
        </authorList>
    </citation>
    <scope>NUCLEOTIDE SEQUENCE [LARGE SCALE GENOMIC DNA]</scope>
    <source>
        <strain evidence="6 7">MAH-18</strain>
    </source>
</reference>
<keyword evidence="1" id="KW-0805">Transcription regulation</keyword>
<evidence type="ECO:0000256" key="3">
    <source>
        <dbReference type="SAM" id="MobiDB-lite"/>
    </source>
</evidence>
<feature type="domain" description="Putative zinc-finger" evidence="5">
    <location>
        <begin position="11"/>
        <end position="39"/>
    </location>
</feature>
<dbReference type="RefSeq" id="WP_157344107.1">
    <property type="nucleotide sequence ID" value="NZ_WSEK01000004.1"/>
</dbReference>
<dbReference type="Proteomes" id="UP000473525">
    <property type="component" value="Unassembled WGS sequence"/>
</dbReference>
<evidence type="ECO:0000313" key="7">
    <source>
        <dbReference type="Proteomes" id="UP000473525"/>
    </source>
</evidence>
<keyword evidence="4" id="KW-0472">Membrane</keyword>
<dbReference type="Pfam" id="PF13490">
    <property type="entry name" value="zf-HC2"/>
    <property type="match status" value="1"/>
</dbReference>
<keyword evidence="4" id="KW-1133">Transmembrane helix</keyword>
<gene>
    <name evidence="6" type="ORF">GON03_17165</name>
</gene>
<evidence type="ECO:0000256" key="4">
    <source>
        <dbReference type="SAM" id="Phobius"/>
    </source>
</evidence>
<comment type="caution">
    <text evidence="6">The sequence shown here is derived from an EMBL/GenBank/DDBJ whole genome shotgun (WGS) entry which is preliminary data.</text>
</comment>
<keyword evidence="2" id="KW-0804">Transcription</keyword>
<protein>
    <recommendedName>
        <fullName evidence="5">Putative zinc-finger domain-containing protein</fullName>
    </recommendedName>
</protein>
<name>A0A6L6XUP5_9ACTN</name>
<feature type="transmembrane region" description="Helical" evidence="4">
    <location>
        <begin position="94"/>
        <end position="117"/>
    </location>
</feature>
<organism evidence="6 7">
    <name type="scientific">Nocardioides agri</name>
    <dbReference type="NCBI Taxonomy" id="2682843"/>
    <lineage>
        <taxon>Bacteria</taxon>
        <taxon>Bacillati</taxon>
        <taxon>Actinomycetota</taxon>
        <taxon>Actinomycetes</taxon>
        <taxon>Propionibacteriales</taxon>
        <taxon>Nocardioidaceae</taxon>
        <taxon>Nocardioides</taxon>
    </lineage>
</organism>
<dbReference type="EMBL" id="WSEK01000004">
    <property type="protein sequence ID" value="MVQ50919.1"/>
    <property type="molecule type" value="Genomic_DNA"/>
</dbReference>
<evidence type="ECO:0000313" key="6">
    <source>
        <dbReference type="EMBL" id="MVQ50919.1"/>
    </source>
</evidence>
<evidence type="ECO:0000256" key="1">
    <source>
        <dbReference type="ARBA" id="ARBA00023015"/>
    </source>
</evidence>
<dbReference type="AlphaFoldDB" id="A0A6L6XUP5"/>
<proteinExistence type="predicted"/>
<dbReference type="Gene3D" id="1.10.10.1320">
    <property type="entry name" value="Anti-sigma factor, zinc-finger domain"/>
    <property type="match status" value="1"/>
</dbReference>
<sequence length="160" mass="16644">MISPAGHLGNRVSALLDGQLTAEETERAWAHVHGCHACRDLVEREGWIKTRLQGVSLDSGPASDRLKGCLLGALPAPLDPHAISAERDHRRRQLGMVALGGGAVGAAVMGVVALGFATADGPVVERRAPASISQTPGPRAPVPVDPMGLRSGPGVLRHVR</sequence>
<evidence type="ECO:0000256" key="2">
    <source>
        <dbReference type="ARBA" id="ARBA00023163"/>
    </source>
</evidence>
<accession>A0A6L6XUP5</accession>
<keyword evidence="7" id="KW-1185">Reference proteome</keyword>
<keyword evidence="4" id="KW-0812">Transmembrane</keyword>
<feature type="region of interest" description="Disordered" evidence="3">
    <location>
        <begin position="128"/>
        <end position="160"/>
    </location>
</feature>